<evidence type="ECO:0000256" key="2">
    <source>
        <dbReference type="ARBA" id="ARBA00023054"/>
    </source>
</evidence>
<keyword evidence="3" id="KW-0009">Actin-binding</keyword>
<dbReference type="GO" id="GO:0097204">
    <property type="term" value="C:phagocytic cup base"/>
    <property type="evidence" value="ECO:0007669"/>
    <property type="project" value="EnsemblProtists"/>
</dbReference>
<dbReference type="SMART" id="SM00498">
    <property type="entry name" value="FH2"/>
    <property type="match status" value="1"/>
</dbReference>
<dbReference type="SMART" id="SM01139">
    <property type="entry name" value="Drf_FH3"/>
    <property type="match status" value="1"/>
</dbReference>
<dbReference type="OrthoDB" id="17350at2759"/>
<evidence type="ECO:0000256" key="4">
    <source>
        <dbReference type="SAM" id="Coils"/>
    </source>
</evidence>
<dbReference type="OMA" id="AMLYFQE"/>
<comment type="similarity">
    <text evidence="1">Belongs to the formin homology family. Diaphanous subfamily.</text>
</comment>
<dbReference type="PROSITE" id="PS51444">
    <property type="entry name" value="FH2"/>
    <property type="match status" value="1"/>
</dbReference>
<feature type="region of interest" description="Disordered" evidence="5">
    <location>
        <begin position="449"/>
        <end position="533"/>
    </location>
</feature>
<dbReference type="GO" id="GO:0005522">
    <property type="term" value="F:profilin binding"/>
    <property type="evidence" value="ECO:0007669"/>
    <property type="project" value="TreeGrafter"/>
</dbReference>
<feature type="compositionally biased region" description="Pro residues" evidence="5">
    <location>
        <begin position="459"/>
        <end position="503"/>
    </location>
</feature>
<feature type="compositionally biased region" description="Low complexity" evidence="5">
    <location>
        <begin position="504"/>
        <end position="516"/>
    </location>
</feature>
<dbReference type="PANTHER" id="PTHR45725">
    <property type="entry name" value="FORMIN HOMOLOGY 2 FAMILY MEMBER"/>
    <property type="match status" value="1"/>
</dbReference>
<feature type="compositionally biased region" description="Low complexity" evidence="5">
    <location>
        <begin position="449"/>
        <end position="458"/>
    </location>
</feature>
<gene>
    <name evidence="8" type="primary">forB</name>
    <name evidence="8" type="ORF">DFA_05548</name>
</gene>
<dbReference type="EMBL" id="GL883008">
    <property type="protein sequence ID" value="EGG23416.1"/>
    <property type="molecule type" value="Genomic_DNA"/>
</dbReference>
<dbReference type="InterPro" id="IPR010472">
    <property type="entry name" value="FH3_dom"/>
</dbReference>
<dbReference type="GO" id="GO:0070060">
    <property type="term" value="P:'de novo' actin filament nucleation"/>
    <property type="evidence" value="ECO:0007669"/>
    <property type="project" value="EnsemblProtists"/>
</dbReference>
<dbReference type="Gene3D" id="1.25.10.10">
    <property type="entry name" value="Leucine-rich Repeat Variant"/>
    <property type="match status" value="1"/>
</dbReference>
<dbReference type="GO" id="GO:0030866">
    <property type="term" value="P:cortical actin cytoskeleton organization"/>
    <property type="evidence" value="ECO:0007669"/>
    <property type="project" value="EnsemblProtists"/>
</dbReference>
<dbReference type="GO" id="GO:0051015">
    <property type="term" value="F:actin filament binding"/>
    <property type="evidence" value="ECO:0007669"/>
    <property type="project" value="TreeGrafter"/>
</dbReference>
<evidence type="ECO:0000256" key="3">
    <source>
        <dbReference type="ARBA" id="ARBA00023203"/>
    </source>
</evidence>
<dbReference type="SUPFAM" id="SSF48371">
    <property type="entry name" value="ARM repeat"/>
    <property type="match status" value="1"/>
</dbReference>
<dbReference type="SMART" id="SM01140">
    <property type="entry name" value="Drf_GBD"/>
    <property type="match status" value="1"/>
</dbReference>
<feature type="compositionally biased region" description="Basic and acidic residues" evidence="5">
    <location>
        <begin position="1"/>
        <end position="22"/>
    </location>
</feature>
<evidence type="ECO:0000256" key="5">
    <source>
        <dbReference type="SAM" id="MobiDB-lite"/>
    </source>
</evidence>
<keyword evidence="9" id="KW-1185">Reference proteome</keyword>
<feature type="coiled-coil region" evidence="4">
    <location>
        <begin position="390"/>
        <end position="431"/>
    </location>
</feature>
<dbReference type="GO" id="GO:0070685">
    <property type="term" value="C:macropinocytic cup"/>
    <property type="evidence" value="ECO:0007669"/>
    <property type="project" value="EnsemblProtists"/>
</dbReference>
<feature type="domain" description="GBD/FH3" evidence="6">
    <location>
        <begin position="47"/>
        <end position="440"/>
    </location>
</feature>
<evidence type="ECO:0000313" key="8">
    <source>
        <dbReference type="EMBL" id="EGG23416.1"/>
    </source>
</evidence>
<dbReference type="InterPro" id="IPR011989">
    <property type="entry name" value="ARM-like"/>
</dbReference>
<dbReference type="InterPro" id="IPR015425">
    <property type="entry name" value="FH2_Formin"/>
</dbReference>
<sequence length="1018" mass="110850">MLNFIKGKDKDHKKDKKDKDGKSSSSSASSGSGATSPASTTTSPTLPSQPSGEDLSQQFVQLLEELGVPDSKKSEMKAWSNDKKWMLIAQHKDKMRDNEEKMKQKGGLYETPQYFLSVLRENAMTQKTISDLRVCLASNTMSWINSFLQLNGFVEMLKIFQTFQLKADKTKEDYGIMTDCVVCIKSLLNSQVGLKWVMSTSHTFKLLVLCLDLNYPPELRSLILSLTAALALVPQIGHNFLLEAIENFKQHTREKCRFWTLVQGAKQVSKSQLQYEYFTSFITFVNSVVNSPTDLQTRIALRAEFTSLELLELIRPARGKHEELDVQLDVFFDCMEEDSQEVDSQYTDLAAATIQAETPPRGNSSAELDDIDLSVYTDKIKTLETQLKSRVDQEERLKDTQDKIQQLNKERSDQLEKIRQLELKLDQAVANAANQPAVAVSAAAAVAGQEEPAAAAAGGPPPPPPPPPPGPPPPPPPPGGAAGGPPPPPPPPGGPPPPPPPPGSKGAPGAPAAPAGPNLPALKKQPTPTTKMVGLQWKKVQNNAIENSIWMNAKDFNIKDQLKGLEDLFAAKKPAPAAAPSSGGAAPSSAAAGKLGESSKQPAISILDTKRSQAISIMLSRFKMPFGDLAKMINNLDAKITLEDAKSLVKFAPTPEEIEILREHDVHSLGKPEQFLYEMSKVNRYTEKLECLIFKQKMGDQIEELTPEIDVLQRASEQLKTSKSFHKLLELVLSLGNFINGGTPRGDLYGFKLDSLSSLSEMRSTTDNKTTLLSWIVQYVTDKQPEIAPWIESIAAVEEAKRISLQNIKSEVGSLKKGVNLLKNEEESSEGAAKAIIQSFMKQANDAVATIDKKATAASESFAQCVAFYGDDKSATPEDFFANVSKFRSDYKRTIEQIQREKESANKLAAKKSISAGSGPNANKPGVPMPGMGGKPPAFKPQAQATNPISSNAFPTIMAPVGDDNDDKPGQGKFMDSLMSSMKGGKAIFLSRRASHYIGDDKGDHLGALNNALSSKHN</sequence>
<dbReference type="GO" id="GO:0015629">
    <property type="term" value="C:actin cytoskeleton"/>
    <property type="evidence" value="ECO:0007669"/>
    <property type="project" value="TreeGrafter"/>
</dbReference>
<dbReference type="Gene3D" id="1.20.58.2220">
    <property type="entry name" value="Formin, FH2 domain"/>
    <property type="match status" value="1"/>
</dbReference>
<name>F4PLJ4_CACFS</name>
<dbReference type="RefSeq" id="XP_004361267.1">
    <property type="nucleotide sequence ID" value="XM_004361210.1"/>
</dbReference>
<dbReference type="GeneID" id="14875818"/>
<feature type="compositionally biased region" description="Low complexity" evidence="5">
    <location>
        <begin position="23"/>
        <end position="52"/>
    </location>
</feature>
<feature type="domain" description="FH2" evidence="7">
    <location>
        <begin position="522"/>
        <end position="917"/>
    </location>
</feature>
<dbReference type="Proteomes" id="UP000007797">
    <property type="component" value="Unassembled WGS sequence"/>
</dbReference>
<dbReference type="AlphaFoldDB" id="F4PLJ4"/>
<feature type="region of interest" description="Disordered" evidence="5">
    <location>
        <begin position="575"/>
        <end position="597"/>
    </location>
</feature>
<dbReference type="Pfam" id="PF06367">
    <property type="entry name" value="Drf_FH3"/>
    <property type="match status" value="1"/>
</dbReference>
<evidence type="ECO:0000313" key="9">
    <source>
        <dbReference type="Proteomes" id="UP000007797"/>
    </source>
</evidence>
<dbReference type="InterPro" id="IPR042201">
    <property type="entry name" value="FH2_Formin_sf"/>
</dbReference>
<reference evidence="9" key="1">
    <citation type="journal article" date="2011" name="Genome Res.">
        <title>Phylogeny-wide analysis of social amoeba genomes highlights ancient origins for complex intercellular communication.</title>
        <authorList>
            <person name="Heidel A.J."/>
            <person name="Lawal H.M."/>
            <person name="Felder M."/>
            <person name="Schilde C."/>
            <person name="Helps N.R."/>
            <person name="Tunggal B."/>
            <person name="Rivero F."/>
            <person name="John U."/>
            <person name="Schleicher M."/>
            <person name="Eichinger L."/>
            <person name="Platzer M."/>
            <person name="Noegel A.A."/>
            <person name="Schaap P."/>
            <person name="Gloeckner G."/>
        </authorList>
    </citation>
    <scope>NUCLEOTIDE SEQUENCE [LARGE SCALE GENOMIC DNA]</scope>
    <source>
        <strain evidence="9">SH3</strain>
    </source>
</reference>
<dbReference type="KEGG" id="dfa:DFA_05548"/>
<dbReference type="InterPro" id="IPR016024">
    <property type="entry name" value="ARM-type_fold"/>
</dbReference>
<accession>F4PLJ4</accession>
<dbReference type="GO" id="GO:0030041">
    <property type="term" value="P:actin filament polymerization"/>
    <property type="evidence" value="ECO:0007669"/>
    <property type="project" value="TreeGrafter"/>
</dbReference>
<dbReference type="InterPro" id="IPR010473">
    <property type="entry name" value="GTPase-bd"/>
</dbReference>
<dbReference type="PROSITE" id="PS51232">
    <property type="entry name" value="GBD_FH3"/>
    <property type="match status" value="1"/>
</dbReference>
<evidence type="ECO:0000256" key="1">
    <source>
        <dbReference type="ARBA" id="ARBA00008214"/>
    </source>
</evidence>
<keyword evidence="2 4" id="KW-0175">Coiled coil</keyword>
<dbReference type="Pfam" id="PF02181">
    <property type="entry name" value="FH2"/>
    <property type="match status" value="1"/>
</dbReference>
<dbReference type="InterPro" id="IPR051425">
    <property type="entry name" value="Formin_Homology"/>
</dbReference>
<dbReference type="Pfam" id="PF06371">
    <property type="entry name" value="Drf_GBD"/>
    <property type="match status" value="1"/>
</dbReference>
<dbReference type="PANTHER" id="PTHR45725:SF8">
    <property type="entry name" value="FORMIN-B"/>
    <property type="match status" value="1"/>
</dbReference>
<feature type="region of interest" description="Disordered" evidence="5">
    <location>
        <begin position="914"/>
        <end position="933"/>
    </location>
</feature>
<dbReference type="STRING" id="1054147.F4PLJ4"/>
<organism evidence="8 9">
    <name type="scientific">Cavenderia fasciculata</name>
    <name type="common">Slime mold</name>
    <name type="synonym">Dictyostelium fasciculatum</name>
    <dbReference type="NCBI Taxonomy" id="261658"/>
    <lineage>
        <taxon>Eukaryota</taxon>
        <taxon>Amoebozoa</taxon>
        <taxon>Evosea</taxon>
        <taxon>Eumycetozoa</taxon>
        <taxon>Dictyostelia</taxon>
        <taxon>Acytosteliales</taxon>
        <taxon>Cavenderiaceae</taxon>
        <taxon>Cavenderia</taxon>
    </lineage>
</organism>
<proteinExistence type="inferred from homology"/>
<feature type="compositionally biased region" description="Low complexity" evidence="5">
    <location>
        <begin position="575"/>
        <end position="594"/>
    </location>
</feature>
<evidence type="ECO:0000259" key="7">
    <source>
        <dbReference type="PROSITE" id="PS51444"/>
    </source>
</evidence>
<evidence type="ECO:0000259" key="6">
    <source>
        <dbReference type="PROSITE" id="PS51232"/>
    </source>
</evidence>
<dbReference type="InterPro" id="IPR014768">
    <property type="entry name" value="GBD/FH3_dom"/>
</dbReference>
<dbReference type="GO" id="GO:0006911">
    <property type="term" value="P:phagocytosis, engulfment"/>
    <property type="evidence" value="ECO:0007669"/>
    <property type="project" value="EnsemblProtists"/>
</dbReference>
<dbReference type="GO" id="GO:0031267">
    <property type="term" value="F:small GTPase binding"/>
    <property type="evidence" value="ECO:0007669"/>
    <property type="project" value="InterPro"/>
</dbReference>
<dbReference type="SUPFAM" id="SSF101447">
    <property type="entry name" value="Formin homology 2 domain (FH2 domain)"/>
    <property type="match status" value="1"/>
</dbReference>
<feature type="region of interest" description="Disordered" evidence="5">
    <location>
        <begin position="1"/>
        <end position="55"/>
    </location>
</feature>
<protein>
    <submittedName>
        <fullName evidence="8">Actin binding protein</fullName>
    </submittedName>
</protein>